<evidence type="ECO:0000313" key="1">
    <source>
        <dbReference type="EMBL" id="KAK4013355.1"/>
    </source>
</evidence>
<gene>
    <name evidence="1" type="ORF">OUZ56_025627</name>
</gene>
<reference evidence="1 2" key="1">
    <citation type="journal article" date="2023" name="Nucleic Acids Res.">
        <title>The hologenome of Daphnia magna reveals possible DNA methylation and microbiome-mediated evolution of the host genome.</title>
        <authorList>
            <person name="Chaturvedi A."/>
            <person name="Li X."/>
            <person name="Dhandapani V."/>
            <person name="Marshall H."/>
            <person name="Kissane S."/>
            <person name="Cuenca-Cambronero M."/>
            <person name="Asole G."/>
            <person name="Calvet F."/>
            <person name="Ruiz-Romero M."/>
            <person name="Marangio P."/>
            <person name="Guigo R."/>
            <person name="Rago D."/>
            <person name="Mirbahai L."/>
            <person name="Eastwood N."/>
            <person name="Colbourne J.K."/>
            <person name="Zhou J."/>
            <person name="Mallon E."/>
            <person name="Orsini L."/>
        </authorList>
    </citation>
    <scope>NUCLEOTIDE SEQUENCE [LARGE SCALE GENOMIC DNA]</scope>
    <source>
        <strain evidence="1">LRV0_1</strain>
    </source>
</reference>
<proteinExistence type="predicted"/>
<keyword evidence="2" id="KW-1185">Reference proteome</keyword>
<evidence type="ECO:0000313" key="2">
    <source>
        <dbReference type="Proteomes" id="UP001234178"/>
    </source>
</evidence>
<organism evidence="1 2">
    <name type="scientific">Daphnia magna</name>
    <dbReference type="NCBI Taxonomy" id="35525"/>
    <lineage>
        <taxon>Eukaryota</taxon>
        <taxon>Metazoa</taxon>
        <taxon>Ecdysozoa</taxon>
        <taxon>Arthropoda</taxon>
        <taxon>Crustacea</taxon>
        <taxon>Branchiopoda</taxon>
        <taxon>Diplostraca</taxon>
        <taxon>Cladocera</taxon>
        <taxon>Anomopoda</taxon>
        <taxon>Daphniidae</taxon>
        <taxon>Daphnia</taxon>
    </lineage>
</organism>
<sequence length="135" mass="15030">MADPLIYILVTFTAKSGELGIGTLEAIAVPKDFHDQSFDHQLEQLKGFIGTKKVIGINWPKFPSNPGWNLPVQSTTKSRSQVQHEVRSCKVISFSEDRDVVVAVRDAMVPPISVKKAVAKKSTEVICNSETWHWP</sequence>
<comment type="caution">
    <text evidence="1">The sequence shown here is derived from an EMBL/GenBank/DDBJ whole genome shotgun (WGS) entry which is preliminary data.</text>
</comment>
<accession>A0ABQ9ZK98</accession>
<name>A0ABQ9ZK98_9CRUS</name>
<dbReference type="Proteomes" id="UP001234178">
    <property type="component" value="Unassembled WGS sequence"/>
</dbReference>
<protein>
    <submittedName>
        <fullName evidence="1">Uncharacterized protein</fullName>
    </submittedName>
</protein>
<dbReference type="EMBL" id="JAOYFB010000004">
    <property type="protein sequence ID" value="KAK4013355.1"/>
    <property type="molecule type" value="Genomic_DNA"/>
</dbReference>